<dbReference type="Gene3D" id="1.25.10.10">
    <property type="entry name" value="Leucine-rich Repeat Variant"/>
    <property type="match status" value="1"/>
</dbReference>
<dbReference type="InterPro" id="IPR011989">
    <property type="entry name" value="ARM-like"/>
</dbReference>
<evidence type="ECO:0000313" key="4">
    <source>
        <dbReference type="Proteomes" id="UP001213000"/>
    </source>
</evidence>
<dbReference type="AlphaFoldDB" id="A0AAD5W2Z2"/>
<organism evidence="3 4">
    <name type="scientific">Leucocoprinus birnbaumii</name>
    <dbReference type="NCBI Taxonomy" id="56174"/>
    <lineage>
        <taxon>Eukaryota</taxon>
        <taxon>Fungi</taxon>
        <taxon>Dikarya</taxon>
        <taxon>Basidiomycota</taxon>
        <taxon>Agaricomycotina</taxon>
        <taxon>Agaricomycetes</taxon>
        <taxon>Agaricomycetidae</taxon>
        <taxon>Agaricales</taxon>
        <taxon>Agaricineae</taxon>
        <taxon>Agaricaceae</taxon>
        <taxon>Leucocoprinus</taxon>
    </lineage>
</organism>
<dbReference type="InterPro" id="IPR016024">
    <property type="entry name" value="ARM-type_fold"/>
</dbReference>
<name>A0AAD5W2Z2_9AGAR</name>
<dbReference type="InterPro" id="IPR018712">
    <property type="entry name" value="Tle1-like_cat"/>
</dbReference>
<reference evidence="3" key="1">
    <citation type="submission" date="2022-07" db="EMBL/GenBank/DDBJ databases">
        <title>Genome Sequence of Leucocoprinus birnbaumii.</title>
        <authorList>
            <person name="Buettner E."/>
        </authorList>
    </citation>
    <scope>NUCLEOTIDE SEQUENCE</scope>
    <source>
        <strain evidence="3">VT141</strain>
    </source>
</reference>
<evidence type="ECO:0000313" key="3">
    <source>
        <dbReference type="EMBL" id="KAJ3576877.1"/>
    </source>
</evidence>
<gene>
    <name evidence="3" type="ORF">NP233_g108</name>
</gene>
<sequence length="550" mass="60861">MSPVDCNCTKEGRNLVVCFDSTSKRFGETDTNVLETCIHIEKTEQLIYYNSNIGTSVMPRWKSIKYMLKVIDSKVDAVIAWNFESNIMKAYRWLSGSYQDGFSRGAYQARALAGMIQKVGLIHKGNEEQIPAAYELYASRDAHLADHFKATFSRENAQIHFVGVWDTVSSAGIIRGKTLPLTNSADHICFFRQAIALDEHRVKFLPEYVHGDSCERPNMSMDSSEGREIMPGQKLHWTIAFCGNGYRPKATFHSSIHLKGRWDEIVGKEFRELPKEWEDIIEVDPSMLPATIEALKSGNVSAAWVKGLLTIASTAEGVIALRNTPNIINDLVSIFTDQHQSEVRECVTAVLEESSKDHPSVLFSSGHRVWLLRIARSTDSIDYRKFAVKVLAHSLSEERSPDDIVDDDALGALDKMAQDGHSWVGGAGVTPSESLEHSDSGPPNPKPSKKWGTKPLPTQPADILASLKNTPPKRNHLLPKPTRKPNPLSNPIGNGPILAEVSAPLPPQRPALSRAHTHAHVHTTPTVNANSVMQPHFGSAARLESVFGSR</sequence>
<dbReference type="Pfam" id="PF09994">
    <property type="entry name" value="T6SS_Tle1-like_cat"/>
    <property type="match status" value="1"/>
</dbReference>
<comment type="caution">
    <text evidence="3">The sequence shown here is derived from an EMBL/GenBank/DDBJ whole genome shotgun (WGS) entry which is preliminary data.</text>
</comment>
<dbReference type="PANTHER" id="PTHR33840">
    <property type="match status" value="1"/>
</dbReference>
<dbReference type="EMBL" id="JANIEX010000003">
    <property type="protein sequence ID" value="KAJ3576877.1"/>
    <property type="molecule type" value="Genomic_DNA"/>
</dbReference>
<evidence type="ECO:0000259" key="2">
    <source>
        <dbReference type="Pfam" id="PF09994"/>
    </source>
</evidence>
<dbReference type="PANTHER" id="PTHR33840:SF2">
    <property type="entry name" value="TLE1 PHOSPHOLIPASE DOMAIN-CONTAINING PROTEIN"/>
    <property type="match status" value="1"/>
</dbReference>
<feature type="compositionally biased region" description="Basic residues" evidence="1">
    <location>
        <begin position="471"/>
        <end position="483"/>
    </location>
</feature>
<protein>
    <recommendedName>
        <fullName evidence="2">T6SS Phospholipase effector Tle1-like catalytic domain-containing protein</fullName>
    </recommendedName>
</protein>
<dbReference type="Proteomes" id="UP001213000">
    <property type="component" value="Unassembled WGS sequence"/>
</dbReference>
<proteinExistence type="predicted"/>
<feature type="domain" description="T6SS Phospholipase effector Tle1-like catalytic" evidence="2">
    <location>
        <begin position="13"/>
        <end position="220"/>
    </location>
</feature>
<feature type="region of interest" description="Disordered" evidence="1">
    <location>
        <begin position="421"/>
        <end position="489"/>
    </location>
</feature>
<keyword evidence="4" id="KW-1185">Reference proteome</keyword>
<dbReference type="SUPFAM" id="SSF48371">
    <property type="entry name" value="ARM repeat"/>
    <property type="match status" value="1"/>
</dbReference>
<evidence type="ECO:0000256" key="1">
    <source>
        <dbReference type="SAM" id="MobiDB-lite"/>
    </source>
</evidence>
<accession>A0AAD5W2Z2</accession>